<evidence type="ECO:0000256" key="1">
    <source>
        <dbReference type="SAM" id="Coils"/>
    </source>
</evidence>
<name>A0ABV8CD00_9GAMM</name>
<organism evidence="2 3">
    <name type="scientific">Legionella dresdenensis</name>
    <dbReference type="NCBI Taxonomy" id="450200"/>
    <lineage>
        <taxon>Bacteria</taxon>
        <taxon>Pseudomonadati</taxon>
        <taxon>Pseudomonadota</taxon>
        <taxon>Gammaproteobacteria</taxon>
        <taxon>Legionellales</taxon>
        <taxon>Legionellaceae</taxon>
        <taxon>Legionella</taxon>
    </lineage>
</organism>
<gene>
    <name evidence="2" type="ORF">ACFORL_03625</name>
</gene>
<keyword evidence="3" id="KW-1185">Reference proteome</keyword>
<sequence>MLSFFNTIIEAVEQCSKTIQQPFTEKERIRKQIEQEAAYLKDKARLAKEEAKQEELEALADQARWQENQEELRELRRIKAILENEAGIEPLQPNPYSLFSNTEADCEQAFIASVKTEADTSKVIAEEALREFKYTQEKTDGELESLRNAINNFNK</sequence>
<keyword evidence="1" id="KW-0175">Coiled coil</keyword>
<dbReference type="EMBL" id="JBHSAB010000003">
    <property type="protein sequence ID" value="MFC3908163.1"/>
    <property type="molecule type" value="Genomic_DNA"/>
</dbReference>
<dbReference type="Proteomes" id="UP001595758">
    <property type="component" value="Unassembled WGS sequence"/>
</dbReference>
<dbReference type="RefSeq" id="WP_382341201.1">
    <property type="nucleotide sequence ID" value="NZ_JBHSAB010000003.1"/>
</dbReference>
<protein>
    <submittedName>
        <fullName evidence="2">Uncharacterized protein</fullName>
    </submittedName>
</protein>
<comment type="caution">
    <text evidence="2">The sequence shown here is derived from an EMBL/GenBank/DDBJ whole genome shotgun (WGS) entry which is preliminary data.</text>
</comment>
<reference evidence="3" key="1">
    <citation type="journal article" date="2019" name="Int. J. Syst. Evol. Microbiol.">
        <title>The Global Catalogue of Microorganisms (GCM) 10K type strain sequencing project: providing services to taxonomists for standard genome sequencing and annotation.</title>
        <authorList>
            <consortium name="The Broad Institute Genomics Platform"/>
            <consortium name="The Broad Institute Genome Sequencing Center for Infectious Disease"/>
            <person name="Wu L."/>
            <person name="Ma J."/>
        </authorList>
    </citation>
    <scope>NUCLEOTIDE SEQUENCE [LARGE SCALE GENOMIC DNA]</scope>
    <source>
        <strain evidence="3">CCUG 59858</strain>
    </source>
</reference>
<accession>A0ABV8CD00</accession>
<evidence type="ECO:0000313" key="2">
    <source>
        <dbReference type="EMBL" id="MFC3908163.1"/>
    </source>
</evidence>
<evidence type="ECO:0000313" key="3">
    <source>
        <dbReference type="Proteomes" id="UP001595758"/>
    </source>
</evidence>
<feature type="coiled-coil region" evidence="1">
    <location>
        <begin position="30"/>
        <end position="85"/>
    </location>
</feature>
<proteinExistence type="predicted"/>